<organism evidence="2 3">
    <name type="scientific">Mycobacterium cookii</name>
    <dbReference type="NCBI Taxonomy" id="1775"/>
    <lineage>
        <taxon>Bacteria</taxon>
        <taxon>Bacillati</taxon>
        <taxon>Actinomycetota</taxon>
        <taxon>Actinomycetes</taxon>
        <taxon>Mycobacteriales</taxon>
        <taxon>Mycobacteriaceae</taxon>
        <taxon>Mycobacterium</taxon>
    </lineage>
</organism>
<evidence type="ECO:0000256" key="1">
    <source>
        <dbReference type="SAM" id="MobiDB-lite"/>
    </source>
</evidence>
<evidence type="ECO:0000313" key="3">
    <source>
        <dbReference type="Proteomes" id="UP000465866"/>
    </source>
</evidence>
<gene>
    <name evidence="2" type="ORF">MCOO_12770</name>
</gene>
<evidence type="ECO:0000313" key="2">
    <source>
        <dbReference type="EMBL" id="BBX45262.1"/>
    </source>
</evidence>
<feature type="compositionally biased region" description="Polar residues" evidence="1">
    <location>
        <begin position="40"/>
        <end position="50"/>
    </location>
</feature>
<dbReference type="AlphaFoldDB" id="A0A7I7KVA7"/>
<proteinExistence type="predicted"/>
<sequence length="50" mass="5011">MTIADVGGPACPGATQCDPRCGTIGVTETIRDGSIGHKQTPPSGKPSSKE</sequence>
<name>A0A7I7KVA7_9MYCO</name>
<feature type="region of interest" description="Disordered" evidence="1">
    <location>
        <begin position="29"/>
        <end position="50"/>
    </location>
</feature>
<protein>
    <submittedName>
        <fullName evidence="2">Uncharacterized protein</fullName>
    </submittedName>
</protein>
<reference evidence="2 3" key="1">
    <citation type="journal article" date="2019" name="Emerg. Microbes Infect.">
        <title>Comprehensive subspecies identification of 175 nontuberculous mycobacteria species based on 7547 genomic profiles.</title>
        <authorList>
            <person name="Matsumoto Y."/>
            <person name="Kinjo T."/>
            <person name="Motooka D."/>
            <person name="Nabeya D."/>
            <person name="Jung N."/>
            <person name="Uechi K."/>
            <person name="Horii T."/>
            <person name="Iida T."/>
            <person name="Fujita J."/>
            <person name="Nakamura S."/>
        </authorList>
    </citation>
    <scope>NUCLEOTIDE SEQUENCE [LARGE SCALE GENOMIC DNA]</scope>
    <source>
        <strain evidence="2 3">JCM 12404</strain>
    </source>
</reference>
<keyword evidence="3" id="KW-1185">Reference proteome</keyword>
<accession>A0A7I7KVA7</accession>
<dbReference type="EMBL" id="AP022569">
    <property type="protein sequence ID" value="BBX45262.1"/>
    <property type="molecule type" value="Genomic_DNA"/>
</dbReference>
<dbReference type="Proteomes" id="UP000465866">
    <property type="component" value="Chromosome"/>
</dbReference>
<dbReference type="KEGG" id="mcoo:MCOO_12770"/>